<proteinExistence type="predicted"/>
<feature type="compositionally biased region" description="Basic residues" evidence="1">
    <location>
        <begin position="26"/>
        <end position="37"/>
    </location>
</feature>
<feature type="compositionally biased region" description="Polar residues" evidence="1">
    <location>
        <begin position="38"/>
        <end position="55"/>
    </location>
</feature>
<feature type="region of interest" description="Disordered" evidence="1">
    <location>
        <begin position="26"/>
        <end position="55"/>
    </location>
</feature>
<evidence type="ECO:0000313" key="4">
    <source>
        <dbReference type="Proteomes" id="UP000712281"/>
    </source>
</evidence>
<protein>
    <submittedName>
        <fullName evidence="3">Uncharacterized protein</fullName>
    </submittedName>
</protein>
<dbReference type="AlphaFoldDB" id="A0A8S9KY27"/>
<dbReference type="Proteomes" id="UP000712281">
    <property type="component" value="Unassembled WGS sequence"/>
</dbReference>
<dbReference type="EMBL" id="QGKY02001250">
    <property type="protein sequence ID" value="KAF2562236.1"/>
    <property type="molecule type" value="Genomic_DNA"/>
</dbReference>
<name>A0A8S9KY27_BRACR</name>
<dbReference type="EMBL" id="QGKW02000717">
    <property type="protein sequence ID" value="KAF2598932.1"/>
    <property type="molecule type" value="Genomic_DNA"/>
</dbReference>
<evidence type="ECO:0000256" key="1">
    <source>
        <dbReference type="SAM" id="MobiDB-lite"/>
    </source>
</evidence>
<sequence length="55" mass="6631">MGCMELGKKKKKLVRRILWRIRAKIKKMRSPRDKNKKQTSFNYDPLSYSLNFDSP</sequence>
<evidence type="ECO:0000313" key="3">
    <source>
        <dbReference type="EMBL" id="KAF2598932.1"/>
    </source>
</evidence>
<reference evidence="3" key="1">
    <citation type="submission" date="2019-12" db="EMBL/GenBank/DDBJ databases">
        <title>Genome sequencing and annotation of Brassica cretica.</title>
        <authorList>
            <person name="Studholme D.J."/>
            <person name="Sarris P.F."/>
        </authorList>
    </citation>
    <scope>NUCLEOTIDE SEQUENCE</scope>
    <source>
        <strain evidence="3">PFS-001/15</strain>
        <strain evidence="2">PFS-102/07</strain>
        <tissue evidence="3">Leaf</tissue>
    </source>
</reference>
<accession>A0A8S9KY27</accession>
<evidence type="ECO:0000313" key="2">
    <source>
        <dbReference type="EMBL" id="KAF2562236.1"/>
    </source>
</evidence>
<dbReference type="PANTHER" id="PTHR34538">
    <property type="entry name" value="EXPRESSED PROTEIN"/>
    <property type="match status" value="1"/>
</dbReference>
<organism evidence="3 4">
    <name type="scientific">Brassica cretica</name>
    <name type="common">Mustard</name>
    <dbReference type="NCBI Taxonomy" id="69181"/>
    <lineage>
        <taxon>Eukaryota</taxon>
        <taxon>Viridiplantae</taxon>
        <taxon>Streptophyta</taxon>
        <taxon>Embryophyta</taxon>
        <taxon>Tracheophyta</taxon>
        <taxon>Spermatophyta</taxon>
        <taxon>Magnoliopsida</taxon>
        <taxon>eudicotyledons</taxon>
        <taxon>Gunneridae</taxon>
        <taxon>Pentapetalae</taxon>
        <taxon>rosids</taxon>
        <taxon>malvids</taxon>
        <taxon>Brassicales</taxon>
        <taxon>Brassicaceae</taxon>
        <taxon>Brassiceae</taxon>
        <taxon>Brassica</taxon>
    </lineage>
</organism>
<comment type="caution">
    <text evidence="3">The sequence shown here is derived from an EMBL/GenBank/DDBJ whole genome shotgun (WGS) entry which is preliminary data.</text>
</comment>
<dbReference type="PANTHER" id="PTHR34538:SF13">
    <property type="entry name" value="OS02G0637200 PROTEIN"/>
    <property type="match status" value="1"/>
</dbReference>
<gene>
    <name evidence="3" type="ORF">F2Q68_00012400</name>
    <name evidence="2" type="ORF">F2Q70_00018794</name>
</gene>